<dbReference type="EMBL" id="GBXM01105544">
    <property type="protein sequence ID" value="JAH03033.1"/>
    <property type="molecule type" value="Transcribed_RNA"/>
</dbReference>
<organism evidence="2">
    <name type="scientific">Anguilla anguilla</name>
    <name type="common">European freshwater eel</name>
    <name type="synonym">Muraena anguilla</name>
    <dbReference type="NCBI Taxonomy" id="7936"/>
    <lineage>
        <taxon>Eukaryota</taxon>
        <taxon>Metazoa</taxon>
        <taxon>Chordata</taxon>
        <taxon>Craniata</taxon>
        <taxon>Vertebrata</taxon>
        <taxon>Euteleostomi</taxon>
        <taxon>Actinopterygii</taxon>
        <taxon>Neopterygii</taxon>
        <taxon>Teleostei</taxon>
        <taxon>Anguilliformes</taxon>
        <taxon>Anguillidae</taxon>
        <taxon>Anguilla</taxon>
    </lineage>
</organism>
<proteinExistence type="predicted"/>
<evidence type="ECO:0000256" key="1">
    <source>
        <dbReference type="SAM" id="Phobius"/>
    </source>
</evidence>
<keyword evidence="1" id="KW-1133">Transmembrane helix</keyword>
<evidence type="ECO:0000313" key="2">
    <source>
        <dbReference type="EMBL" id="JAH03033.1"/>
    </source>
</evidence>
<feature type="transmembrane region" description="Helical" evidence="1">
    <location>
        <begin position="7"/>
        <end position="23"/>
    </location>
</feature>
<protein>
    <submittedName>
        <fullName evidence="2">Uncharacterized protein</fullName>
    </submittedName>
</protein>
<reference evidence="2" key="1">
    <citation type="submission" date="2014-11" db="EMBL/GenBank/DDBJ databases">
        <authorList>
            <person name="Amaro Gonzalez C."/>
        </authorList>
    </citation>
    <scope>NUCLEOTIDE SEQUENCE</scope>
</reference>
<reference evidence="2" key="2">
    <citation type="journal article" date="2015" name="Fish Shellfish Immunol.">
        <title>Early steps in the European eel (Anguilla anguilla)-Vibrio vulnificus interaction in the gills: Role of the RtxA13 toxin.</title>
        <authorList>
            <person name="Callol A."/>
            <person name="Pajuelo D."/>
            <person name="Ebbesson L."/>
            <person name="Teles M."/>
            <person name="MacKenzie S."/>
            <person name="Amaro C."/>
        </authorList>
    </citation>
    <scope>NUCLEOTIDE SEQUENCE</scope>
</reference>
<sequence>MLEASCFAVVLLNSFFIIIFFYIQHCAVPVLAFTRHGFALASSPPIYSFRSGLQVALSRELIPSKVDKAESEKLP</sequence>
<accession>A0A0E9PGP9</accession>
<keyword evidence="1" id="KW-0472">Membrane</keyword>
<name>A0A0E9PGP9_ANGAN</name>
<keyword evidence="1" id="KW-0812">Transmembrane</keyword>
<dbReference type="AlphaFoldDB" id="A0A0E9PGP9"/>